<evidence type="ECO:0000256" key="3">
    <source>
        <dbReference type="ARBA" id="ARBA00022448"/>
    </source>
</evidence>
<dbReference type="Pfam" id="PF00153">
    <property type="entry name" value="Mito_carr"/>
    <property type="match status" value="3"/>
</dbReference>
<feature type="region of interest" description="Disordered" evidence="9">
    <location>
        <begin position="710"/>
        <end position="777"/>
    </location>
</feature>
<evidence type="ECO:0000256" key="10">
    <source>
        <dbReference type="SAM" id="Phobius"/>
    </source>
</evidence>
<evidence type="ECO:0000256" key="4">
    <source>
        <dbReference type="ARBA" id="ARBA00022692"/>
    </source>
</evidence>
<reference evidence="11 12" key="1">
    <citation type="submission" date="2015-07" db="EMBL/GenBank/DDBJ databases">
        <authorList>
            <person name="Cajimat M.N.B."/>
            <person name="Milazzo M.L."/>
            <person name="Fulhorst C.F."/>
        </authorList>
    </citation>
    <scope>NUCLEOTIDE SEQUENCE [LARGE SCALE GENOMIC DNA]</scope>
    <source>
        <strain evidence="11">Single colony</strain>
    </source>
</reference>
<dbReference type="STRING" id="5286.A0A0K3CJI1"/>
<evidence type="ECO:0000313" key="12">
    <source>
        <dbReference type="Proteomes" id="UP000199069"/>
    </source>
</evidence>
<keyword evidence="7 8" id="KW-0472">Membrane</keyword>
<keyword evidence="12" id="KW-1185">Reference proteome</keyword>
<feature type="region of interest" description="Disordered" evidence="9">
    <location>
        <begin position="169"/>
        <end position="188"/>
    </location>
</feature>
<feature type="transmembrane region" description="Helical" evidence="10">
    <location>
        <begin position="321"/>
        <end position="340"/>
    </location>
</feature>
<dbReference type="GO" id="GO:0016020">
    <property type="term" value="C:membrane"/>
    <property type="evidence" value="ECO:0007669"/>
    <property type="project" value="UniProtKB-SubCell"/>
</dbReference>
<dbReference type="PANTHER" id="PTHR45939:SF2">
    <property type="entry name" value="CARRIER PROTEIN, PUTATIVE (AFU_ORTHOLOGUE AFUA_2G13870)-RELATED"/>
    <property type="match status" value="1"/>
</dbReference>
<dbReference type="InterPro" id="IPR018108">
    <property type="entry name" value="MCP_transmembrane"/>
</dbReference>
<feature type="repeat" description="Solcar" evidence="8">
    <location>
        <begin position="70"/>
        <end position="166"/>
    </location>
</feature>
<proteinExistence type="inferred from homology"/>
<feature type="region of interest" description="Disordered" evidence="9">
    <location>
        <begin position="800"/>
        <end position="833"/>
    </location>
</feature>
<feature type="transmembrane region" description="Helical" evidence="10">
    <location>
        <begin position="277"/>
        <end position="300"/>
    </location>
</feature>
<comment type="subcellular location">
    <subcellularLocation>
        <location evidence="1">Membrane</location>
        <topology evidence="1">Multi-pass membrane protein</topology>
    </subcellularLocation>
</comment>
<protein>
    <submittedName>
        <fullName evidence="11">BY PROTMAP: gi|342321318|gb|EGU13252.1| GTPase subunit of restriction endonuclease [Rhodotorula glutinis ATCC 204091]</fullName>
    </submittedName>
</protein>
<evidence type="ECO:0000313" key="11">
    <source>
        <dbReference type="EMBL" id="CTR09098.1"/>
    </source>
</evidence>
<evidence type="ECO:0000256" key="1">
    <source>
        <dbReference type="ARBA" id="ARBA00004141"/>
    </source>
</evidence>
<dbReference type="PANTHER" id="PTHR45939">
    <property type="entry name" value="PEROXISOMAL MEMBRANE PROTEIN PMP34-RELATED"/>
    <property type="match status" value="1"/>
</dbReference>
<feature type="repeat" description="Solcar" evidence="8">
    <location>
        <begin position="319"/>
        <end position="403"/>
    </location>
</feature>
<gene>
    <name evidence="11" type="primary">FGENESH: predicted gene_9.305</name>
    <name evidence="11" type="ORF">BN2166_0049590</name>
</gene>
<evidence type="ECO:0000256" key="7">
    <source>
        <dbReference type="ARBA" id="ARBA00023136"/>
    </source>
</evidence>
<accession>A0A0K3CJI1</accession>
<comment type="similarity">
    <text evidence="2">Belongs to the mitochondrial carrier (TC 2.A.29) family.</text>
</comment>
<dbReference type="EMBL" id="CWKI01000009">
    <property type="protein sequence ID" value="CTR09098.1"/>
    <property type="molecule type" value="Genomic_DNA"/>
</dbReference>
<evidence type="ECO:0000256" key="9">
    <source>
        <dbReference type="SAM" id="MobiDB-lite"/>
    </source>
</evidence>
<feature type="region of interest" description="Disordered" evidence="9">
    <location>
        <begin position="227"/>
        <end position="258"/>
    </location>
</feature>
<organism evidence="11 12">
    <name type="scientific">Rhodotorula toruloides</name>
    <name type="common">Yeast</name>
    <name type="synonym">Rhodosporidium toruloides</name>
    <dbReference type="NCBI Taxonomy" id="5286"/>
    <lineage>
        <taxon>Eukaryota</taxon>
        <taxon>Fungi</taxon>
        <taxon>Dikarya</taxon>
        <taxon>Basidiomycota</taxon>
        <taxon>Pucciniomycotina</taxon>
        <taxon>Microbotryomycetes</taxon>
        <taxon>Sporidiobolales</taxon>
        <taxon>Sporidiobolaceae</taxon>
        <taxon>Rhodotorula</taxon>
    </lineage>
</organism>
<dbReference type="InterPro" id="IPR023395">
    <property type="entry name" value="MCP_dom_sf"/>
</dbReference>
<keyword evidence="6 10" id="KW-1133">Transmembrane helix</keyword>
<keyword evidence="4 8" id="KW-0812">Transmembrane</keyword>
<feature type="compositionally biased region" description="Basic and acidic residues" evidence="9">
    <location>
        <begin position="229"/>
        <end position="245"/>
    </location>
</feature>
<dbReference type="Proteomes" id="UP000199069">
    <property type="component" value="Unassembled WGS sequence"/>
</dbReference>
<keyword evidence="11" id="KW-0540">Nuclease</keyword>
<keyword evidence="3" id="KW-0813">Transport</keyword>
<dbReference type="AlphaFoldDB" id="A0A0K3CJI1"/>
<dbReference type="Gene3D" id="1.50.40.10">
    <property type="entry name" value="Mitochondrial carrier domain"/>
    <property type="match status" value="1"/>
</dbReference>
<dbReference type="GO" id="GO:0015217">
    <property type="term" value="F:ADP transmembrane transporter activity"/>
    <property type="evidence" value="ECO:0007669"/>
    <property type="project" value="TreeGrafter"/>
</dbReference>
<evidence type="ECO:0000256" key="6">
    <source>
        <dbReference type="ARBA" id="ARBA00022989"/>
    </source>
</evidence>
<keyword evidence="5" id="KW-0677">Repeat</keyword>
<dbReference type="GO" id="GO:0004519">
    <property type="term" value="F:endonuclease activity"/>
    <property type="evidence" value="ECO:0007669"/>
    <property type="project" value="UniProtKB-KW"/>
</dbReference>
<dbReference type="SUPFAM" id="SSF103506">
    <property type="entry name" value="Mitochondrial carrier"/>
    <property type="match status" value="1"/>
</dbReference>
<dbReference type="InterPro" id="IPR052217">
    <property type="entry name" value="Mito/Peroxisomal_Carrier"/>
</dbReference>
<name>A0A0K3CJI1_RHOTO</name>
<feature type="compositionally biased region" description="Low complexity" evidence="9">
    <location>
        <begin position="741"/>
        <end position="763"/>
    </location>
</feature>
<evidence type="ECO:0000256" key="5">
    <source>
        <dbReference type="ARBA" id="ARBA00022737"/>
    </source>
</evidence>
<keyword evidence="11" id="KW-0255">Endonuclease</keyword>
<dbReference type="PROSITE" id="PS50920">
    <property type="entry name" value="SOLCAR"/>
    <property type="match status" value="3"/>
</dbReference>
<keyword evidence="11" id="KW-0378">Hydrolase</keyword>
<feature type="region of interest" description="Disordered" evidence="9">
    <location>
        <begin position="540"/>
        <end position="627"/>
    </location>
</feature>
<sequence length="833" mass="89360">MSPLLVMHPFRRLRPSGVPFVRFDDASRKPGRPRLQAPYLLTTCATLPPAPPPSSPFTRLPTSSDMTSSLPPLAQAGSGSLGAVVSNALVFPLDTLTTRLQTSKRSAKKAGSASRAGSYNSLSAAVQTIYRHEGLSAFYSGLGPDSLSTALSQFLYFLAYSALRDRFQARKARQHPPTAAGKDGKKSSGPPLLSALEELAIGCLAGIFAKGVVSPLSMITVRAQTSSEPRQEVVGGKEGDKRAVESDDSGDEDDGGYGRASSALAIGKEIYQEQGLWGFWSGFGSTVILSINPAITFYGFAALKRLLPKKNREHPTPAQTFLCGALASAIASALTYPLILAKTRMQFKSPTGRALYRSQFDVFRKTIAKQGVAGLYQGVESQLLKGFFSEGVKLLVKDRVALPLLVVEKVKPGKDSRLSPRYARLASFPRLPSRSSPSALHSLALTSLLLARWTGSVAMRVLDPYPGAETWPLDFSLADLHTLTSQELLSVHLHPLATKADKEEAKAIFWQRRVLAFGQGREEGLAEATAELRQMKRAEEWLAGRAPGSRGGGDNTEERNGSGDGGRKRRRKESGAWSLPPRPEQPSASSRAVAVPPPLVEILTLPDTPSPPPAARSESTRLPLTTNPAPFAETWRLNFSLDDLDSLPSYQLLAVQAHPFAATFHRREARQIYRSRRRLALDLEAGAGSSTGENAKSQQVRKAQDWLAGRVPGKASAARPDVQTGQAEDAGQSKKKRKNASKSSSGLAGGKAAAAATSRTSVAPLPPPTTSTNRSSIQLPDLSSLLLPLSAPYLPTRPQVPLILHRSRPPRPVAAQSTAKPSQRKKSVGQSKG</sequence>
<feature type="repeat" description="Solcar" evidence="8">
    <location>
        <begin position="193"/>
        <end position="306"/>
    </location>
</feature>
<evidence type="ECO:0000256" key="2">
    <source>
        <dbReference type="ARBA" id="ARBA00006375"/>
    </source>
</evidence>
<feature type="compositionally biased region" description="Acidic residues" evidence="9">
    <location>
        <begin position="246"/>
        <end position="255"/>
    </location>
</feature>
<evidence type="ECO:0000256" key="8">
    <source>
        <dbReference type="PROSITE-ProRule" id="PRU00282"/>
    </source>
</evidence>